<protein>
    <submittedName>
        <fullName evidence="2">YcxB family protein</fullName>
    </submittedName>
</protein>
<accession>A0A3R9Y603</accession>
<evidence type="ECO:0000313" key="3">
    <source>
        <dbReference type="Proteomes" id="UP000274661"/>
    </source>
</evidence>
<reference evidence="2 3" key="1">
    <citation type="submission" date="2018-12" db="EMBL/GenBank/DDBJ databases">
        <title>Sphingomonas sp. HMF7854 Genome sequencing and assembly.</title>
        <authorList>
            <person name="Cha I."/>
            <person name="Kang H."/>
            <person name="Kim H."/>
            <person name="Kang J."/>
            <person name="Joh K."/>
        </authorList>
    </citation>
    <scope>NUCLEOTIDE SEQUENCE [LARGE SCALE GENOMIC DNA]</scope>
    <source>
        <strain evidence="2 3">HMF7854</strain>
    </source>
</reference>
<proteinExistence type="predicted"/>
<dbReference type="Proteomes" id="UP000274661">
    <property type="component" value="Unassembled WGS sequence"/>
</dbReference>
<feature type="transmembrane region" description="Helical" evidence="1">
    <location>
        <begin position="29"/>
        <end position="46"/>
    </location>
</feature>
<sequence length="168" mass="18787">MGTSEPYTIGEKDYLAAQRAFVRPALRRLGLVALLLAVTIGLLFLLDRGGWGEVLLSLATGAAIGLALLFLLALMVTPAQQRRVFRQSSVWAIERRFGWDGEAGALSGEDGQWRTPWRRFHAWQDGGLVLMLFQDRRVFFIVPWRALPENGRAEVIAALEGAGVRRRR</sequence>
<evidence type="ECO:0000313" key="2">
    <source>
        <dbReference type="EMBL" id="RST30860.1"/>
    </source>
</evidence>
<dbReference type="RefSeq" id="WP_126718694.1">
    <property type="nucleotide sequence ID" value="NZ_RWJF01000001.1"/>
</dbReference>
<keyword evidence="1" id="KW-0812">Transmembrane</keyword>
<keyword evidence="1" id="KW-1133">Transmembrane helix</keyword>
<evidence type="ECO:0000256" key="1">
    <source>
        <dbReference type="SAM" id="Phobius"/>
    </source>
</evidence>
<dbReference type="EMBL" id="RWJF01000001">
    <property type="protein sequence ID" value="RST30860.1"/>
    <property type="molecule type" value="Genomic_DNA"/>
</dbReference>
<gene>
    <name evidence="2" type="ORF">HMF7854_08410</name>
</gene>
<name>A0A3R9Y603_9SPHN</name>
<comment type="caution">
    <text evidence="2">The sequence shown here is derived from an EMBL/GenBank/DDBJ whole genome shotgun (WGS) entry which is preliminary data.</text>
</comment>
<keyword evidence="1" id="KW-0472">Membrane</keyword>
<dbReference type="AlphaFoldDB" id="A0A3R9Y603"/>
<dbReference type="OrthoDB" id="192188at2"/>
<keyword evidence="3" id="KW-1185">Reference proteome</keyword>
<feature type="transmembrane region" description="Helical" evidence="1">
    <location>
        <begin position="58"/>
        <end position="77"/>
    </location>
</feature>
<organism evidence="2 3">
    <name type="scientific">Sphingomonas ginkgonis</name>
    <dbReference type="NCBI Taxonomy" id="2315330"/>
    <lineage>
        <taxon>Bacteria</taxon>
        <taxon>Pseudomonadati</taxon>
        <taxon>Pseudomonadota</taxon>
        <taxon>Alphaproteobacteria</taxon>
        <taxon>Sphingomonadales</taxon>
        <taxon>Sphingomonadaceae</taxon>
        <taxon>Sphingomonas</taxon>
    </lineage>
</organism>